<sequence length="110" mass="12582">MSLVHDFLALESYGFVSLQKGHHHHEVNWEFQEMVQLVNPVAGFREQNLQELNPQVVRVEFAIGGPYEIGMGLGEKVGFREKWDLREGIVFVREINFVTRNGTARGPIGF</sequence>
<organism evidence="1 2">
    <name type="scientific">Amborella trichopoda</name>
    <dbReference type="NCBI Taxonomy" id="13333"/>
    <lineage>
        <taxon>Eukaryota</taxon>
        <taxon>Viridiplantae</taxon>
        <taxon>Streptophyta</taxon>
        <taxon>Embryophyta</taxon>
        <taxon>Tracheophyta</taxon>
        <taxon>Spermatophyta</taxon>
        <taxon>Magnoliopsida</taxon>
        <taxon>Amborellales</taxon>
        <taxon>Amborellaceae</taxon>
        <taxon>Amborella</taxon>
    </lineage>
</organism>
<reference evidence="2" key="1">
    <citation type="journal article" date="2013" name="Science">
        <title>The Amborella genome and the evolution of flowering plants.</title>
        <authorList>
            <consortium name="Amborella Genome Project"/>
        </authorList>
    </citation>
    <scope>NUCLEOTIDE SEQUENCE [LARGE SCALE GENOMIC DNA]</scope>
</reference>
<dbReference type="Gramene" id="ERN13886">
    <property type="protein sequence ID" value="ERN13886"/>
    <property type="gene ID" value="AMTR_s00021p00055570"/>
</dbReference>
<dbReference type="HOGENOM" id="CLU_2174360_0_0_1"/>
<dbReference type="Proteomes" id="UP000017836">
    <property type="component" value="Unassembled WGS sequence"/>
</dbReference>
<accession>W1Q0F8</accession>
<dbReference type="AlphaFoldDB" id="W1Q0F8"/>
<evidence type="ECO:0000313" key="1">
    <source>
        <dbReference type="EMBL" id="ERN13886.1"/>
    </source>
</evidence>
<protein>
    <submittedName>
        <fullName evidence="1">Uncharacterized protein</fullName>
    </submittedName>
</protein>
<evidence type="ECO:0000313" key="2">
    <source>
        <dbReference type="Proteomes" id="UP000017836"/>
    </source>
</evidence>
<dbReference type="EMBL" id="KI392560">
    <property type="protein sequence ID" value="ERN13886.1"/>
    <property type="molecule type" value="Genomic_DNA"/>
</dbReference>
<gene>
    <name evidence="1" type="ORF">AMTR_s00021p00055570</name>
</gene>
<keyword evidence="2" id="KW-1185">Reference proteome</keyword>
<proteinExistence type="predicted"/>
<name>W1Q0F8_AMBTC</name>